<evidence type="ECO:0000313" key="2">
    <source>
        <dbReference type="EMBL" id="MEB3958795.1"/>
    </source>
</evidence>
<dbReference type="Gene3D" id="1.10.10.10">
    <property type="entry name" value="Winged helix-like DNA-binding domain superfamily/Winged helix DNA-binding domain"/>
    <property type="match status" value="1"/>
</dbReference>
<dbReference type="SMART" id="SM01012">
    <property type="entry name" value="ANTAR"/>
    <property type="match status" value="1"/>
</dbReference>
<comment type="caution">
    <text evidence="2">The sequence shown here is derived from an EMBL/GenBank/DDBJ whole genome shotgun (WGS) entry which is preliminary data.</text>
</comment>
<accession>A0ABU6C275</accession>
<dbReference type="Pfam" id="PF03861">
    <property type="entry name" value="ANTAR"/>
    <property type="match status" value="1"/>
</dbReference>
<evidence type="ECO:0000313" key="3">
    <source>
        <dbReference type="Proteomes" id="UP001352223"/>
    </source>
</evidence>
<sequence>MAVEMRLQAISMRVFAQDMRAGAPSIALCAPDNTVTKVEQSVHSAVLTEQVKGILATRFACTPDQALLLLHEHCRRTNLPLAVLAHQVAHHHSLSA</sequence>
<protein>
    <submittedName>
        <fullName evidence="2">ANTAR domain-containing protein</fullName>
    </submittedName>
</protein>
<keyword evidence="3" id="KW-1185">Reference proteome</keyword>
<reference evidence="2 3" key="1">
    <citation type="submission" date="2022-10" db="EMBL/GenBank/DDBJ databases">
        <authorList>
            <person name="Xie J."/>
            <person name="Shen N."/>
        </authorList>
    </citation>
    <scope>NUCLEOTIDE SEQUENCE [LARGE SCALE GENOMIC DNA]</scope>
    <source>
        <strain evidence="2 3">DSM 41681</strain>
    </source>
</reference>
<dbReference type="InterPro" id="IPR005561">
    <property type="entry name" value="ANTAR"/>
</dbReference>
<dbReference type="Proteomes" id="UP001352223">
    <property type="component" value="Unassembled WGS sequence"/>
</dbReference>
<dbReference type="RefSeq" id="WP_324765776.1">
    <property type="nucleotide sequence ID" value="NZ_BAAATS010000022.1"/>
</dbReference>
<proteinExistence type="predicted"/>
<dbReference type="InterPro" id="IPR036388">
    <property type="entry name" value="WH-like_DNA-bd_sf"/>
</dbReference>
<name>A0ABU6C275_9ACTN</name>
<dbReference type="EMBL" id="JAOZYB010000001">
    <property type="protein sequence ID" value="MEB3958795.1"/>
    <property type="molecule type" value="Genomic_DNA"/>
</dbReference>
<evidence type="ECO:0000259" key="1">
    <source>
        <dbReference type="SMART" id="SM01012"/>
    </source>
</evidence>
<organism evidence="2 3">
    <name type="scientific">Streptomyces kunmingensis</name>
    <dbReference type="NCBI Taxonomy" id="68225"/>
    <lineage>
        <taxon>Bacteria</taxon>
        <taxon>Bacillati</taxon>
        <taxon>Actinomycetota</taxon>
        <taxon>Actinomycetes</taxon>
        <taxon>Kitasatosporales</taxon>
        <taxon>Streptomycetaceae</taxon>
        <taxon>Streptomyces</taxon>
    </lineage>
</organism>
<gene>
    <name evidence="2" type="ORF">OKJ48_00765</name>
</gene>
<feature type="domain" description="ANTAR" evidence="1">
    <location>
        <begin position="34"/>
        <end position="89"/>
    </location>
</feature>